<dbReference type="Gene3D" id="3.10.180.10">
    <property type="entry name" value="2,3-Dihydroxybiphenyl 1,2-Dioxygenase, domain 1"/>
    <property type="match status" value="1"/>
</dbReference>
<feature type="domain" description="PhnB-like" evidence="1">
    <location>
        <begin position="6"/>
        <end position="126"/>
    </location>
</feature>
<evidence type="ECO:0000313" key="2">
    <source>
        <dbReference type="EMBL" id="TCI12646.1"/>
    </source>
</evidence>
<dbReference type="Pfam" id="PF06983">
    <property type="entry name" value="3-dmu-9_3-mt"/>
    <property type="match status" value="1"/>
</dbReference>
<dbReference type="AlphaFoldDB" id="A0A4R0Z0J3"/>
<dbReference type="PIRSF" id="PIRSF021700">
    <property type="entry name" value="3_dmu_93_MTrfase"/>
    <property type="match status" value="1"/>
</dbReference>
<evidence type="ECO:0000313" key="3">
    <source>
        <dbReference type="Proteomes" id="UP000291822"/>
    </source>
</evidence>
<comment type="caution">
    <text evidence="2">The sequence shown here is derived from an EMBL/GenBank/DDBJ whole genome shotgun (WGS) entry which is preliminary data.</text>
</comment>
<dbReference type="InterPro" id="IPR009725">
    <property type="entry name" value="3_dmu_93_MTrfase"/>
</dbReference>
<gene>
    <name evidence="2" type="ORF">EZM97_04675</name>
</gene>
<dbReference type="Proteomes" id="UP000291822">
    <property type="component" value="Unassembled WGS sequence"/>
</dbReference>
<keyword evidence="3" id="KW-1185">Reference proteome</keyword>
<sequence>MSSRFQRITPFLWFDHQAEEAATFYVSVFPNSRVVKETRYTAESAQASGRPEGSIMTIDIELDGQRLTAINGGPIFKFTEALSLVIHCQSQAEVDHYWHELTRGADERAQQCGWLKDRYGVSWQVVPDRLIELLTDPSKAKPVTEAMMQMKKIDIAALEKAAA</sequence>
<dbReference type="CDD" id="cd06588">
    <property type="entry name" value="PhnB_like"/>
    <property type="match status" value="1"/>
</dbReference>
<dbReference type="EMBL" id="SJTG01000001">
    <property type="protein sequence ID" value="TCI12646.1"/>
    <property type="molecule type" value="Genomic_DNA"/>
</dbReference>
<protein>
    <submittedName>
        <fullName evidence="2">VOC family protein</fullName>
    </submittedName>
</protein>
<reference evidence="2 3" key="1">
    <citation type="submission" date="2019-02" db="EMBL/GenBank/DDBJ databases">
        <title>Dyella amyloliquefaciens sp. nov., isolated from forest soil.</title>
        <authorList>
            <person name="Gao Z.-H."/>
            <person name="Qiu L.-H."/>
        </authorList>
    </citation>
    <scope>NUCLEOTIDE SEQUENCE [LARGE SCALE GENOMIC DNA]</scope>
    <source>
        <strain evidence="2 3">KACC 12747</strain>
    </source>
</reference>
<dbReference type="PANTHER" id="PTHR33990">
    <property type="entry name" value="PROTEIN YJDN-RELATED"/>
    <property type="match status" value="1"/>
</dbReference>
<name>A0A4R0Z0J3_9GAMM</name>
<evidence type="ECO:0000259" key="1">
    <source>
        <dbReference type="Pfam" id="PF06983"/>
    </source>
</evidence>
<dbReference type="RefSeq" id="WP_131150576.1">
    <property type="nucleotide sequence ID" value="NZ_SJTG01000001.1"/>
</dbReference>
<dbReference type="PANTHER" id="PTHR33990:SF2">
    <property type="entry name" value="PHNB-LIKE DOMAIN-CONTAINING PROTEIN"/>
    <property type="match status" value="1"/>
</dbReference>
<dbReference type="InterPro" id="IPR028973">
    <property type="entry name" value="PhnB-like"/>
</dbReference>
<dbReference type="SUPFAM" id="SSF54593">
    <property type="entry name" value="Glyoxalase/Bleomycin resistance protein/Dihydroxybiphenyl dioxygenase"/>
    <property type="match status" value="1"/>
</dbReference>
<organism evidence="2 3">
    <name type="scientific">Dyella soli</name>
    <dbReference type="NCBI Taxonomy" id="522319"/>
    <lineage>
        <taxon>Bacteria</taxon>
        <taxon>Pseudomonadati</taxon>
        <taxon>Pseudomonadota</taxon>
        <taxon>Gammaproteobacteria</taxon>
        <taxon>Lysobacterales</taxon>
        <taxon>Rhodanobacteraceae</taxon>
        <taxon>Dyella</taxon>
    </lineage>
</organism>
<proteinExistence type="predicted"/>
<dbReference type="InterPro" id="IPR029068">
    <property type="entry name" value="Glyas_Bleomycin-R_OHBP_Dase"/>
</dbReference>
<accession>A0A4R0Z0J3</accession>